<feature type="domain" description="Peptidase M48" evidence="8">
    <location>
        <begin position="154"/>
        <end position="330"/>
    </location>
</feature>
<keyword evidence="7" id="KW-1133">Transmembrane helix</keyword>
<proteinExistence type="inferred from homology"/>
<feature type="domain" description="DUF7092" evidence="9">
    <location>
        <begin position="4"/>
        <end position="77"/>
    </location>
</feature>
<evidence type="ECO:0000259" key="9">
    <source>
        <dbReference type="Pfam" id="PF23368"/>
    </source>
</evidence>
<dbReference type="GO" id="GO:0004222">
    <property type="term" value="F:metalloendopeptidase activity"/>
    <property type="evidence" value="ECO:0007669"/>
    <property type="project" value="InterPro"/>
</dbReference>
<dbReference type="InterPro" id="IPR001915">
    <property type="entry name" value="Peptidase_M48"/>
</dbReference>
<dbReference type="CDD" id="cd07332">
    <property type="entry name" value="M48C_Oma1_like"/>
    <property type="match status" value="1"/>
</dbReference>
<dbReference type="Proteomes" id="UP000078406">
    <property type="component" value="Unassembled WGS sequence"/>
</dbReference>
<feature type="transmembrane region" description="Helical" evidence="7">
    <location>
        <begin position="93"/>
        <end position="114"/>
    </location>
</feature>
<keyword evidence="5 6" id="KW-0482">Metalloprotease</keyword>
<keyword evidence="4 6" id="KW-0862">Zinc</keyword>
<dbReference type="PANTHER" id="PTHR22726">
    <property type="entry name" value="METALLOENDOPEPTIDASE OMA1"/>
    <property type="match status" value="1"/>
</dbReference>
<comment type="similarity">
    <text evidence="6">Belongs to the peptidase M48 family.</text>
</comment>
<dbReference type="GO" id="GO:0051603">
    <property type="term" value="P:proteolysis involved in protein catabolic process"/>
    <property type="evidence" value="ECO:0007669"/>
    <property type="project" value="TreeGrafter"/>
</dbReference>
<accession>A0A177Y0I9</accession>
<dbReference type="PANTHER" id="PTHR22726:SF24">
    <property type="entry name" value="M48 FAMILY METALLOPEPTIDASE"/>
    <property type="match status" value="1"/>
</dbReference>
<dbReference type="GO" id="GO:0046872">
    <property type="term" value="F:metal ion binding"/>
    <property type="evidence" value="ECO:0007669"/>
    <property type="project" value="UniProtKB-KW"/>
</dbReference>
<keyword evidence="7" id="KW-0812">Transmembrane</keyword>
<evidence type="ECO:0000259" key="8">
    <source>
        <dbReference type="Pfam" id="PF01435"/>
    </source>
</evidence>
<dbReference type="Pfam" id="PF23368">
    <property type="entry name" value="DUF7092"/>
    <property type="match status" value="1"/>
</dbReference>
<reference evidence="10 11" key="1">
    <citation type="journal article" date="2016" name="Syst. Appl. Microbiol.">
        <title>Vibrio bivalvicida sp. nov., a novel larval pathogen for bivalve molluscs reared in a hatchery.</title>
        <authorList>
            <person name="Dubert J."/>
            <person name="Romalde J.L."/>
            <person name="Prado S."/>
            <person name="Barja J.L."/>
        </authorList>
    </citation>
    <scope>NUCLEOTIDE SEQUENCE [LARGE SCALE GENOMIC DNA]</scope>
    <source>
        <strain evidence="10 11">605</strain>
    </source>
</reference>
<comment type="caution">
    <text evidence="10">The sequence shown here is derived from an EMBL/GenBank/DDBJ whole genome shotgun (WGS) entry which is preliminary data.</text>
</comment>
<dbReference type="Gene3D" id="3.30.2010.10">
    <property type="entry name" value="Metalloproteases ('zincins'), catalytic domain"/>
    <property type="match status" value="1"/>
</dbReference>
<keyword evidence="1 6" id="KW-0645">Protease</keyword>
<keyword evidence="7" id="KW-0472">Membrane</keyword>
<dbReference type="EMBL" id="LLEI02000026">
    <property type="protein sequence ID" value="OAJ94382.1"/>
    <property type="molecule type" value="Genomic_DNA"/>
</dbReference>
<dbReference type="InterPro" id="IPR055518">
    <property type="entry name" value="DUF7092"/>
</dbReference>
<evidence type="ECO:0000313" key="11">
    <source>
        <dbReference type="Proteomes" id="UP000078406"/>
    </source>
</evidence>
<comment type="cofactor">
    <cofactor evidence="6">
        <name>Zn(2+)</name>
        <dbReference type="ChEBI" id="CHEBI:29105"/>
    </cofactor>
    <text evidence="6">Binds 1 zinc ion per subunit.</text>
</comment>
<evidence type="ECO:0000256" key="4">
    <source>
        <dbReference type="ARBA" id="ARBA00022833"/>
    </source>
</evidence>
<dbReference type="InterPro" id="IPR051156">
    <property type="entry name" value="Mito/Outer_Membr_Metalloprot"/>
</dbReference>
<keyword evidence="2" id="KW-0479">Metal-binding</keyword>
<name>A0A177Y0I9_9VIBR</name>
<keyword evidence="3 6" id="KW-0378">Hydrolase</keyword>
<sequence length="330" mass="36746">MLFDGVAFPPRSSERHPAQLDVTQANALSLRVDGKIISCDQQYADISVPVGNLPVRFKFPDGWVFVVERTAEVSHWLECNRRSSKVDKIEANWIAWLLSAFVCIGVVLGSYFYVLPWASDKVAKTIPDYVAVALGDKILESFDNSWQESELSPQAQQEIRQRVTQHVAHLEAVSYPVEVVFRSSELGANAFALPGGKIVLLDDLVALAENKQQLDSIILHELGHIHHRHMIKKLVHSSLLSVGVALLTGEGSGVVDNLAGLGVFFISNGHSREAELEADAYARQAMLTLYGSSEPMAEMFELFKQQEVLEPPEWMSTHPDFEQRIQAARE</sequence>
<dbReference type="RefSeq" id="WP_054962768.1">
    <property type="nucleotide sequence ID" value="NZ_LLEI02000026.1"/>
</dbReference>
<dbReference type="AlphaFoldDB" id="A0A177Y0I9"/>
<evidence type="ECO:0000313" key="10">
    <source>
        <dbReference type="EMBL" id="OAJ94382.1"/>
    </source>
</evidence>
<evidence type="ECO:0000256" key="7">
    <source>
        <dbReference type="SAM" id="Phobius"/>
    </source>
</evidence>
<evidence type="ECO:0000256" key="2">
    <source>
        <dbReference type="ARBA" id="ARBA00022723"/>
    </source>
</evidence>
<gene>
    <name evidence="10" type="ORF">APB76_09940</name>
</gene>
<protein>
    <submittedName>
        <fullName evidence="10">Zn-dependent protease</fullName>
    </submittedName>
</protein>
<organism evidence="10 11">
    <name type="scientific">Vibrio bivalvicida</name>
    <dbReference type="NCBI Taxonomy" id="1276888"/>
    <lineage>
        <taxon>Bacteria</taxon>
        <taxon>Pseudomonadati</taxon>
        <taxon>Pseudomonadota</taxon>
        <taxon>Gammaproteobacteria</taxon>
        <taxon>Vibrionales</taxon>
        <taxon>Vibrionaceae</taxon>
        <taxon>Vibrio</taxon>
        <taxon>Vibrio oreintalis group</taxon>
    </lineage>
</organism>
<evidence type="ECO:0000256" key="6">
    <source>
        <dbReference type="RuleBase" id="RU003983"/>
    </source>
</evidence>
<evidence type="ECO:0000256" key="5">
    <source>
        <dbReference type="ARBA" id="ARBA00023049"/>
    </source>
</evidence>
<evidence type="ECO:0000256" key="1">
    <source>
        <dbReference type="ARBA" id="ARBA00022670"/>
    </source>
</evidence>
<dbReference type="Pfam" id="PF01435">
    <property type="entry name" value="Peptidase_M48"/>
    <property type="match status" value="1"/>
</dbReference>
<dbReference type="GO" id="GO:0016020">
    <property type="term" value="C:membrane"/>
    <property type="evidence" value="ECO:0007669"/>
    <property type="project" value="TreeGrafter"/>
</dbReference>
<evidence type="ECO:0000256" key="3">
    <source>
        <dbReference type="ARBA" id="ARBA00022801"/>
    </source>
</evidence>